<comment type="similarity">
    <text evidence="1 10 11">Belongs to the HAM1 NTPase family.</text>
</comment>
<name>A0A9X0W5U7_9GAMM</name>
<dbReference type="Pfam" id="PF01725">
    <property type="entry name" value="Ham1p_like"/>
    <property type="match status" value="1"/>
</dbReference>
<accession>A0A9X0W5U7</accession>
<dbReference type="GO" id="GO:0017111">
    <property type="term" value="F:ribonucleoside triphosphate phosphatase activity"/>
    <property type="evidence" value="ECO:0007669"/>
    <property type="project" value="InterPro"/>
</dbReference>
<keyword evidence="5 10" id="KW-0378">Hydrolase</keyword>
<keyword evidence="4 10" id="KW-0547">Nucleotide-binding</keyword>
<comment type="cofactor">
    <cofactor evidence="10">
        <name>Mg(2+)</name>
        <dbReference type="ChEBI" id="CHEBI:18420"/>
    </cofactor>
    <text evidence="10">Binds 1 Mg(2+) ion per subunit.</text>
</comment>
<dbReference type="PANTHER" id="PTHR11067">
    <property type="entry name" value="INOSINE TRIPHOSPHATE PYROPHOSPHATASE/HAM1 PROTEIN"/>
    <property type="match status" value="1"/>
</dbReference>
<gene>
    <name evidence="12" type="primary">rdgB</name>
    <name evidence="12" type="ORF">CKO42_02685</name>
</gene>
<dbReference type="AlphaFoldDB" id="A0A9X0W5U7"/>
<reference evidence="12 13" key="1">
    <citation type="journal article" date="2020" name="Microorganisms">
        <title>Osmotic Adaptation and Compatible Solute Biosynthesis of Phototrophic Bacteria as Revealed from Genome Analyses.</title>
        <authorList>
            <person name="Imhoff J.F."/>
            <person name="Rahn T."/>
            <person name="Kunzel S."/>
            <person name="Keller A."/>
            <person name="Neulinger S.C."/>
        </authorList>
    </citation>
    <scope>NUCLEOTIDE SEQUENCE [LARGE SCALE GENOMIC DNA]</scope>
    <source>
        <strain evidence="12 13">DSM 25653</strain>
    </source>
</reference>
<evidence type="ECO:0000256" key="7">
    <source>
        <dbReference type="ARBA" id="ARBA00023080"/>
    </source>
</evidence>
<dbReference type="NCBIfam" id="TIGR00042">
    <property type="entry name" value="RdgB/HAM1 family non-canonical purine NTP pyrophosphatase"/>
    <property type="match status" value="1"/>
</dbReference>
<feature type="binding site" evidence="10">
    <location>
        <position position="183"/>
    </location>
    <ligand>
        <name>substrate</name>
    </ligand>
</feature>
<keyword evidence="3 10" id="KW-0479">Metal-binding</keyword>
<comment type="function">
    <text evidence="10">Pyrophosphatase that catalyzes the hydrolysis of nucleoside triphosphates to their monophosphate derivatives, with a high preference for the non-canonical purine nucleotides XTP (xanthosine triphosphate), dITP (deoxyinosine triphosphate) and ITP. Seems to function as a house-cleaning enzyme that removes non-canonical purine nucleotides from the nucleotide pool, thus preventing their incorporation into DNA/RNA and avoiding chromosomal lesions.</text>
</comment>
<dbReference type="GO" id="GO:0036220">
    <property type="term" value="F:ITP diphosphatase activity"/>
    <property type="evidence" value="ECO:0007669"/>
    <property type="project" value="UniProtKB-UniRule"/>
</dbReference>
<dbReference type="InterPro" id="IPR020922">
    <property type="entry name" value="dITP/XTP_pyrophosphatase"/>
</dbReference>
<organism evidence="12 13">
    <name type="scientific">Lamprobacter modestohalophilus</name>
    <dbReference type="NCBI Taxonomy" id="1064514"/>
    <lineage>
        <taxon>Bacteria</taxon>
        <taxon>Pseudomonadati</taxon>
        <taxon>Pseudomonadota</taxon>
        <taxon>Gammaproteobacteria</taxon>
        <taxon>Chromatiales</taxon>
        <taxon>Chromatiaceae</taxon>
        <taxon>Lamprobacter</taxon>
    </lineage>
</organism>
<evidence type="ECO:0000313" key="12">
    <source>
        <dbReference type="EMBL" id="MBK1617377.1"/>
    </source>
</evidence>
<feature type="binding site" evidence="10">
    <location>
        <begin position="160"/>
        <end position="163"/>
    </location>
    <ligand>
        <name>substrate</name>
    </ligand>
</feature>
<keyword evidence="7 10" id="KW-0546">Nucleotide metabolism</keyword>
<dbReference type="InterPro" id="IPR002637">
    <property type="entry name" value="RdgB/HAM1"/>
</dbReference>
<evidence type="ECO:0000256" key="4">
    <source>
        <dbReference type="ARBA" id="ARBA00022741"/>
    </source>
</evidence>
<feature type="binding site" evidence="10">
    <location>
        <position position="75"/>
    </location>
    <ligand>
        <name>Mg(2+)</name>
        <dbReference type="ChEBI" id="CHEBI:18420"/>
    </ligand>
</feature>
<dbReference type="FunFam" id="3.90.950.10:FF:000001">
    <property type="entry name" value="dITP/XTP pyrophosphatase"/>
    <property type="match status" value="1"/>
</dbReference>
<comment type="catalytic activity">
    <reaction evidence="9 10">
        <text>XTP + H2O = XMP + diphosphate + H(+)</text>
        <dbReference type="Rhea" id="RHEA:28610"/>
        <dbReference type="ChEBI" id="CHEBI:15377"/>
        <dbReference type="ChEBI" id="CHEBI:15378"/>
        <dbReference type="ChEBI" id="CHEBI:33019"/>
        <dbReference type="ChEBI" id="CHEBI:57464"/>
        <dbReference type="ChEBI" id="CHEBI:61314"/>
        <dbReference type="EC" id="3.6.1.66"/>
    </reaction>
</comment>
<dbReference type="GO" id="GO:0009117">
    <property type="term" value="P:nucleotide metabolic process"/>
    <property type="evidence" value="ECO:0007669"/>
    <property type="project" value="UniProtKB-KW"/>
</dbReference>
<dbReference type="Gene3D" id="3.90.950.10">
    <property type="match status" value="1"/>
</dbReference>
<evidence type="ECO:0000256" key="1">
    <source>
        <dbReference type="ARBA" id="ARBA00008023"/>
    </source>
</evidence>
<dbReference type="GO" id="GO:0009146">
    <property type="term" value="P:purine nucleoside triphosphate catabolic process"/>
    <property type="evidence" value="ECO:0007669"/>
    <property type="project" value="UniProtKB-UniRule"/>
</dbReference>
<dbReference type="GO" id="GO:0005829">
    <property type="term" value="C:cytosol"/>
    <property type="evidence" value="ECO:0007669"/>
    <property type="project" value="TreeGrafter"/>
</dbReference>
<feature type="active site" description="Proton acceptor" evidence="10">
    <location>
        <position position="75"/>
    </location>
</feature>
<evidence type="ECO:0000256" key="3">
    <source>
        <dbReference type="ARBA" id="ARBA00022723"/>
    </source>
</evidence>
<dbReference type="Proteomes" id="UP001138768">
    <property type="component" value="Unassembled WGS sequence"/>
</dbReference>
<dbReference type="PANTHER" id="PTHR11067:SF9">
    <property type="entry name" value="INOSINE TRIPHOSPHATE PYROPHOSPHATASE"/>
    <property type="match status" value="1"/>
</dbReference>
<dbReference type="InterPro" id="IPR029001">
    <property type="entry name" value="ITPase-like_fam"/>
</dbReference>
<dbReference type="CDD" id="cd00515">
    <property type="entry name" value="HAM1"/>
    <property type="match status" value="1"/>
</dbReference>
<evidence type="ECO:0000256" key="2">
    <source>
        <dbReference type="ARBA" id="ARBA00011738"/>
    </source>
</evidence>
<feature type="binding site" evidence="10">
    <location>
        <position position="46"/>
    </location>
    <ligand>
        <name>Mg(2+)</name>
        <dbReference type="ChEBI" id="CHEBI:18420"/>
    </ligand>
</feature>
<dbReference type="GO" id="GO:0035870">
    <property type="term" value="F:dITP diphosphatase activity"/>
    <property type="evidence" value="ECO:0007669"/>
    <property type="project" value="UniProtKB-UniRule"/>
</dbReference>
<keyword evidence="13" id="KW-1185">Reference proteome</keyword>
<comment type="catalytic activity">
    <reaction evidence="10">
        <text>ITP + H2O = IMP + diphosphate + H(+)</text>
        <dbReference type="Rhea" id="RHEA:29399"/>
        <dbReference type="ChEBI" id="CHEBI:15377"/>
        <dbReference type="ChEBI" id="CHEBI:15378"/>
        <dbReference type="ChEBI" id="CHEBI:33019"/>
        <dbReference type="ChEBI" id="CHEBI:58053"/>
        <dbReference type="ChEBI" id="CHEBI:61402"/>
        <dbReference type="EC" id="3.6.1.66"/>
    </reaction>
</comment>
<protein>
    <recommendedName>
        <fullName evidence="10">dITP/XTP pyrophosphatase</fullName>
        <ecNumber evidence="10">3.6.1.66</ecNumber>
    </recommendedName>
    <alternativeName>
        <fullName evidence="10">Non-canonical purine NTP pyrophosphatase</fullName>
    </alternativeName>
    <alternativeName>
        <fullName evidence="10">Non-standard purine NTP pyrophosphatase</fullName>
    </alternativeName>
    <alternativeName>
        <fullName evidence="10">Nucleoside-triphosphate diphosphatase</fullName>
    </alternativeName>
    <alternativeName>
        <fullName evidence="10">Nucleoside-triphosphate pyrophosphatase</fullName>
        <shortName evidence="10">NTPase</shortName>
    </alternativeName>
</protein>
<feature type="binding site" evidence="10">
    <location>
        <position position="76"/>
    </location>
    <ligand>
        <name>substrate</name>
    </ligand>
</feature>
<feature type="binding site" evidence="10">
    <location>
        <begin position="188"/>
        <end position="189"/>
    </location>
    <ligand>
        <name>substrate</name>
    </ligand>
</feature>
<evidence type="ECO:0000256" key="5">
    <source>
        <dbReference type="ARBA" id="ARBA00022801"/>
    </source>
</evidence>
<dbReference type="GO" id="GO:0036222">
    <property type="term" value="F:XTP diphosphatase activity"/>
    <property type="evidence" value="ECO:0007669"/>
    <property type="project" value="UniProtKB-UniRule"/>
</dbReference>
<evidence type="ECO:0000256" key="11">
    <source>
        <dbReference type="RuleBase" id="RU003781"/>
    </source>
</evidence>
<evidence type="ECO:0000256" key="8">
    <source>
        <dbReference type="ARBA" id="ARBA00051875"/>
    </source>
</evidence>
<dbReference type="EC" id="3.6.1.66" evidence="10"/>
<dbReference type="HAMAP" id="MF_01405">
    <property type="entry name" value="Non_canon_purine_NTPase"/>
    <property type="match status" value="1"/>
</dbReference>
<evidence type="ECO:0000256" key="9">
    <source>
        <dbReference type="ARBA" id="ARBA00052017"/>
    </source>
</evidence>
<evidence type="ECO:0000313" key="13">
    <source>
        <dbReference type="Proteomes" id="UP001138768"/>
    </source>
</evidence>
<comment type="catalytic activity">
    <reaction evidence="8 10">
        <text>dITP + H2O = dIMP + diphosphate + H(+)</text>
        <dbReference type="Rhea" id="RHEA:28342"/>
        <dbReference type="ChEBI" id="CHEBI:15377"/>
        <dbReference type="ChEBI" id="CHEBI:15378"/>
        <dbReference type="ChEBI" id="CHEBI:33019"/>
        <dbReference type="ChEBI" id="CHEBI:61194"/>
        <dbReference type="ChEBI" id="CHEBI:61382"/>
        <dbReference type="EC" id="3.6.1.66"/>
    </reaction>
</comment>
<dbReference type="GO" id="GO:0000166">
    <property type="term" value="F:nucleotide binding"/>
    <property type="evidence" value="ECO:0007669"/>
    <property type="project" value="UniProtKB-KW"/>
</dbReference>
<keyword evidence="6 10" id="KW-0460">Magnesium</keyword>
<evidence type="ECO:0000256" key="6">
    <source>
        <dbReference type="ARBA" id="ARBA00022842"/>
    </source>
</evidence>
<dbReference type="SUPFAM" id="SSF52972">
    <property type="entry name" value="ITPase-like"/>
    <property type="match status" value="1"/>
</dbReference>
<proteinExistence type="inferred from homology"/>
<comment type="subunit">
    <text evidence="2 10">Homodimer.</text>
</comment>
<comment type="caution">
    <text evidence="12">The sequence shown here is derived from an EMBL/GenBank/DDBJ whole genome shotgun (WGS) entry which is preliminary data.</text>
</comment>
<dbReference type="GO" id="GO:0046872">
    <property type="term" value="F:metal ion binding"/>
    <property type="evidence" value="ECO:0007669"/>
    <property type="project" value="UniProtKB-KW"/>
</dbReference>
<sequence length="217" mass="22905">MDINANANAIVLASDNAGKLREIESLLAPAGLHLIPQGQLGIGSAEETGLTFVENAILKARHAARCSGRAAIADDSGIEVDALQGAPGIYSARYAGAESSDEANCEKLLQALAEQPGAHRSARFQCVMVYLRHADDPTPLICQGTWEGLILDAPRGQRGFGYDPIFGVPTHGMSSAELEPETKNALSHRGQALRALVASLLEQPTPYNLNTQPAARA</sequence>
<dbReference type="EMBL" id="NRRY01000003">
    <property type="protein sequence ID" value="MBK1617377.1"/>
    <property type="molecule type" value="Genomic_DNA"/>
</dbReference>
<evidence type="ECO:0000256" key="10">
    <source>
        <dbReference type="HAMAP-Rule" id="MF_01405"/>
    </source>
</evidence>
<feature type="binding site" evidence="10">
    <location>
        <begin position="14"/>
        <end position="19"/>
    </location>
    <ligand>
        <name>substrate</name>
    </ligand>
</feature>